<sequence>MDPNSGNSFRNNFYSLRRASFMNSNLQFQASQLSSKMTPRNPSVKFEKSGEFLQISINGPLTKKRGDFRKKSSNLQQMKDLEKIVNNEGLDIDDDLELNEEDLQKLDMIANQSNCNYLPPSNSMQKWMNEMQKEDKTPGILTSSTSNLNSLKNLHQEFKPSIIERFAPTPSFIRTRSYNQNKSPAKIQMNKAEEPPAMIDIPRKEKAVVDLEAEKSTSTPMVSKMPKKREENKKAKMSNKPEISTSTKPAGLYYGKHTNARNKPIKGKHSERRDVVYKNILRAVKTFLNEDFKKASGGKKSFSSCFAAFLKSLPDIAAKIPKIFGRGTTGEHNFKQAMLVFLGEKCYLHEKTKDTKIVEKQLKKCVKTFTINSYTSLFKFRIIQQIFELLLDSRYIHTIITTRENMKISEPRYLEAVSSIIAFQTHPSLMK</sequence>
<evidence type="ECO:0000313" key="2">
    <source>
        <dbReference type="EMBL" id="CAI2358886.1"/>
    </source>
</evidence>
<keyword evidence="3" id="KW-1185">Reference proteome</keyword>
<accession>A0AAD1U248</accession>
<evidence type="ECO:0000313" key="3">
    <source>
        <dbReference type="Proteomes" id="UP001295684"/>
    </source>
</evidence>
<comment type="caution">
    <text evidence="2">The sequence shown here is derived from an EMBL/GenBank/DDBJ whole genome shotgun (WGS) entry which is preliminary data.</text>
</comment>
<proteinExistence type="predicted"/>
<feature type="region of interest" description="Disordered" evidence="1">
    <location>
        <begin position="212"/>
        <end position="269"/>
    </location>
</feature>
<dbReference type="AlphaFoldDB" id="A0AAD1U248"/>
<gene>
    <name evidence="2" type="ORF">ECRASSUSDP1_LOCUS169</name>
</gene>
<reference evidence="2" key="1">
    <citation type="submission" date="2023-07" db="EMBL/GenBank/DDBJ databases">
        <authorList>
            <consortium name="AG Swart"/>
            <person name="Singh M."/>
            <person name="Singh A."/>
            <person name="Seah K."/>
            <person name="Emmerich C."/>
        </authorList>
    </citation>
    <scope>NUCLEOTIDE SEQUENCE</scope>
    <source>
        <strain evidence="2">DP1</strain>
    </source>
</reference>
<evidence type="ECO:0000256" key="1">
    <source>
        <dbReference type="SAM" id="MobiDB-lite"/>
    </source>
</evidence>
<protein>
    <submittedName>
        <fullName evidence="2">Uncharacterized protein</fullName>
    </submittedName>
</protein>
<name>A0AAD1U248_EUPCR</name>
<feature type="compositionally biased region" description="Basic residues" evidence="1">
    <location>
        <begin position="258"/>
        <end position="269"/>
    </location>
</feature>
<dbReference type="EMBL" id="CAMPGE010000163">
    <property type="protein sequence ID" value="CAI2358886.1"/>
    <property type="molecule type" value="Genomic_DNA"/>
</dbReference>
<organism evidence="2 3">
    <name type="scientific">Euplotes crassus</name>
    <dbReference type="NCBI Taxonomy" id="5936"/>
    <lineage>
        <taxon>Eukaryota</taxon>
        <taxon>Sar</taxon>
        <taxon>Alveolata</taxon>
        <taxon>Ciliophora</taxon>
        <taxon>Intramacronucleata</taxon>
        <taxon>Spirotrichea</taxon>
        <taxon>Hypotrichia</taxon>
        <taxon>Euplotida</taxon>
        <taxon>Euplotidae</taxon>
        <taxon>Moneuplotes</taxon>
    </lineage>
</organism>
<dbReference type="Proteomes" id="UP001295684">
    <property type="component" value="Unassembled WGS sequence"/>
</dbReference>